<organism evidence="1">
    <name type="scientific">Cucumis melo</name>
    <name type="common">Muskmelon</name>
    <dbReference type="NCBI Taxonomy" id="3656"/>
    <lineage>
        <taxon>Eukaryota</taxon>
        <taxon>Viridiplantae</taxon>
        <taxon>Streptophyta</taxon>
        <taxon>Embryophyta</taxon>
        <taxon>Tracheophyta</taxon>
        <taxon>Spermatophyta</taxon>
        <taxon>Magnoliopsida</taxon>
        <taxon>eudicotyledons</taxon>
        <taxon>Gunneridae</taxon>
        <taxon>Pentapetalae</taxon>
        <taxon>rosids</taxon>
        <taxon>fabids</taxon>
        <taxon>Cucurbitales</taxon>
        <taxon>Cucurbitaceae</taxon>
        <taxon>Benincaseae</taxon>
        <taxon>Cucumis</taxon>
    </lineage>
</organism>
<sequence>YSRRRSRRTVHGIGKNSFSRRILADAFVVRREKPLFPT</sequence>
<dbReference type="EnsemblPlants" id="MELO3C027987.2.1">
    <property type="protein sequence ID" value="MELO3C027987.2.1"/>
    <property type="gene ID" value="MELO3C027987.2"/>
</dbReference>
<reference evidence="1" key="1">
    <citation type="submission" date="2023-03" db="UniProtKB">
        <authorList>
            <consortium name="EnsemblPlants"/>
        </authorList>
    </citation>
    <scope>IDENTIFICATION</scope>
</reference>
<name>A0A9I9E334_CUCME</name>
<evidence type="ECO:0000313" key="1">
    <source>
        <dbReference type="EnsemblPlants" id="MELO3C027987.2.1"/>
    </source>
</evidence>
<accession>A0A9I9E334</accession>
<dbReference type="Gramene" id="MELO3C027987.2.1">
    <property type="protein sequence ID" value="MELO3C027987.2.1"/>
    <property type="gene ID" value="MELO3C027987.2"/>
</dbReference>
<dbReference type="AlphaFoldDB" id="A0A9I9E334"/>
<proteinExistence type="predicted"/>
<protein>
    <submittedName>
        <fullName evidence="1">Uncharacterized protein</fullName>
    </submittedName>
</protein>